<evidence type="ECO:0000313" key="3">
    <source>
        <dbReference type="EMBL" id="OGG61073.1"/>
    </source>
</evidence>
<evidence type="ECO:0000313" key="4">
    <source>
        <dbReference type="Proteomes" id="UP000176511"/>
    </source>
</evidence>
<dbReference type="Pfam" id="PF18893">
    <property type="entry name" value="DUF5652"/>
    <property type="match status" value="1"/>
</dbReference>
<gene>
    <name evidence="3" type="ORF">A3C87_01960</name>
</gene>
<keyword evidence="1" id="KW-1133">Transmembrane helix</keyword>
<feature type="transmembrane region" description="Helical" evidence="1">
    <location>
        <begin position="32"/>
        <end position="54"/>
    </location>
</feature>
<dbReference type="Proteomes" id="UP000176511">
    <property type="component" value="Unassembled WGS sequence"/>
</dbReference>
<protein>
    <recommendedName>
        <fullName evidence="2">DUF5652 domain-containing protein</fullName>
    </recommendedName>
</protein>
<organism evidence="3 4">
    <name type="scientific">Candidatus Kaiserbacteria bacterium RIFCSPHIGHO2_02_FULL_49_34</name>
    <dbReference type="NCBI Taxonomy" id="1798491"/>
    <lineage>
        <taxon>Bacteria</taxon>
        <taxon>Candidatus Kaiseribacteriota</taxon>
    </lineage>
</organism>
<proteinExistence type="predicted"/>
<evidence type="ECO:0000259" key="2">
    <source>
        <dbReference type="Pfam" id="PF18893"/>
    </source>
</evidence>
<dbReference type="AlphaFoldDB" id="A0A1F6DI33"/>
<reference evidence="3 4" key="1">
    <citation type="journal article" date="2016" name="Nat. Commun.">
        <title>Thousands of microbial genomes shed light on interconnected biogeochemical processes in an aquifer system.</title>
        <authorList>
            <person name="Anantharaman K."/>
            <person name="Brown C.T."/>
            <person name="Hug L.A."/>
            <person name="Sharon I."/>
            <person name="Castelle C.J."/>
            <person name="Probst A.J."/>
            <person name="Thomas B.C."/>
            <person name="Singh A."/>
            <person name="Wilkins M.J."/>
            <person name="Karaoz U."/>
            <person name="Brodie E.L."/>
            <person name="Williams K.H."/>
            <person name="Hubbard S.S."/>
            <person name="Banfield J.F."/>
        </authorList>
    </citation>
    <scope>NUCLEOTIDE SEQUENCE [LARGE SCALE GENOMIC DNA]</scope>
</reference>
<keyword evidence="1" id="KW-0472">Membrane</keyword>
<accession>A0A1F6DI33</accession>
<evidence type="ECO:0000256" key="1">
    <source>
        <dbReference type="SAM" id="Phobius"/>
    </source>
</evidence>
<dbReference type="STRING" id="1798491.A3C87_01960"/>
<feature type="domain" description="DUF5652" evidence="2">
    <location>
        <begin position="6"/>
        <end position="59"/>
    </location>
</feature>
<keyword evidence="1" id="KW-0812">Transmembrane</keyword>
<dbReference type="EMBL" id="MFLE01000026">
    <property type="protein sequence ID" value="OGG61073.1"/>
    <property type="molecule type" value="Genomic_DNA"/>
</dbReference>
<comment type="caution">
    <text evidence="3">The sequence shown here is derived from an EMBL/GenBank/DDBJ whole genome shotgun (WGS) entry which is preliminary data.</text>
</comment>
<name>A0A1F6DI33_9BACT</name>
<dbReference type="InterPro" id="IPR043712">
    <property type="entry name" value="DUF5652"/>
</dbReference>
<sequence length="74" mass="8823">MPTFVSFFILAIVWSLLWKGLGLWHASRAGKPWWFIAILLINTFGLLEIFYLLIVERKKFRELFSTKQSHKTHE</sequence>